<dbReference type="Gene3D" id="6.10.10.120">
    <property type="entry name" value="Antitoxin ParD1-like"/>
    <property type="match status" value="1"/>
</dbReference>
<comment type="similarity">
    <text evidence="1">Belongs to the ParD antitoxin family.</text>
</comment>
<comment type="caution">
    <text evidence="4">The sequence shown here is derived from an EMBL/GenBank/DDBJ whole genome shotgun (WGS) entry which is preliminary data.</text>
</comment>
<dbReference type="SUPFAM" id="SSF47598">
    <property type="entry name" value="Ribbon-helix-helix"/>
    <property type="match status" value="1"/>
</dbReference>
<organism evidence="4 5">
    <name type="scientific">Nostoc minutum NIES-26</name>
    <dbReference type="NCBI Taxonomy" id="1844469"/>
    <lineage>
        <taxon>Bacteria</taxon>
        <taxon>Bacillati</taxon>
        <taxon>Cyanobacteriota</taxon>
        <taxon>Cyanophyceae</taxon>
        <taxon>Nostocales</taxon>
        <taxon>Nostocaceae</taxon>
        <taxon>Nostoc</taxon>
    </lineage>
</organism>
<gene>
    <name evidence="4" type="ORF">A6770_39815</name>
</gene>
<dbReference type="NCBIfam" id="TIGR02606">
    <property type="entry name" value="antidote_CC2985"/>
    <property type="match status" value="1"/>
</dbReference>
<dbReference type="EMBL" id="LXQD01000101">
    <property type="protein sequence ID" value="RCJ37989.1"/>
    <property type="molecule type" value="Genomic_DNA"/>
</dbReference>
<evidence type="ECO:0000256" key="3">
    <source>
        <dbReference type="SAM" id="MobiDB-lite"/>
    </source>
</evidence>
<protein>
    <submittedName>
        <fullName evidence="4">CopG family transcriptional regulator</fullName>
    </submittedName>
</protein>
<name>A0A367RPQ1_9NOSO</name>
<evidence type="ECO:0000256" key="2">
    <source>
        <dbReference type="ARBA" id="ARBA00022649"/>
    </source>
</evidence>
<evidence type="ECO:0000313" key="5">
    <source>
        <dbReference type="Proteomes" id="UP000252107"/>
    </source>
</evidence>
<dbReference type="PANTHER" id="PTHR36582:SF2">
    <property type="entry name" value="ANTITOXIN PARD"/>
    <property type="match status" value="1"/>
</dbReference>
<accession>A0A367RPQ1</accession>
<dbReference type="PANTHER" id="PTHR36582">
    <property type="entry name" value="ANTITOXIN PARD"/>
    <property type="match status" value="1"/>
</dbReference>
<reference evidence="4" key="1">
    <citation type="submission" date="2016-04" db="EMBL/GenBank/DDBJ databases">
        <authorList>
            <person name="Tabuchi Yagui T.R."/>
        </authorList>
    </citation>
    <scope>NUCLEOTIDE SEQUENCE [LARGE SCALE GENOMIC DNA]</scope>
    <source>
        <strain evidence="4">NIES-26</strain>
    </source>
</reference>
<proteinExistence type="inferred from homology"/>
<dbReference type="GO" id="GO:0006355">
    <property type="term" value="P:regulation of DNA-templated transcription"/>
    <property type="evidence" value="ECO:0007669"/>
    <property type="project" value="InterPro"/>
</dbReference>
<dbReference type="Pfam" id="PF03693">
    <property type="entry name" value="ParD_antitoxin"/>
    <property type="match status" value="1"/>
</dbReference>
<feature type="region of interest" description="Disordered" evidence="3">
    <location>
        <begin position="72"/>
        <end position="96"/>
    </location>
</feature>
<dbReference type="AlphaFoldDB" id="A0A367RPQ1"/>
<dbReference type="InterPro" id="IPR038296">
    <property type="entry name" value="ParD_sf"/>
</dbReference>
<dbReference type="InterPro" id="IPR010985">
    <property type="entry name" value="Ribbon_hlx_hlx"/>
</dbReference>
<keyword evidence="5" id="KW-1185">Reference proteome</keyword>
<dbReference type="InterPro" id="IPR022789">
    <property type="entry name" value="ParD"/>
</dbReference>
<dbReference type="CDD" id="cd22231">
    <property type="entry name" value="RHH_NikR_HicB-like"/>
    <property type="match status" value="1"/>
</dbReference>
<evidence type="ECO:0000256" key="1">
    <source>
        <dbReference type="ARBA" id="ARBA00008580"/>
    </source>
</evidence>
<evidence type="ECO:0000313" key="4">
    <source>
        <dbReference type="EMBL" id="RCJ37989.1"/>
    </source>
</evidence>
<dbReference type="Proteomes" id="UP000252107">
    <property type="component" value="Unassembled WGS sequence"/>
</dbReference>
<sequence>MNVHLGETLDKFVAELIASGLYQSQSEVIREGLRLLKEREDLRKLKLEQLRRDIHKGIDQLERGEFTTYTSSQELGEEIKATGRNKRVSSTENPHA</sequence>
<keyword evidence="2" id="KW-1277">Toxin-antitoxin system</keyword>